<proteinExistence type="predicted"/>
<keyword evidence="2" id="KW-0472">Membrane</keyword>
<evidence type="ECO:0000313" key="4">
    <source>
        <dbReference type="EMBL" id="PKA47299.1"/>
    </source>
</evidence>
<organism evidence="4 5">
    <name type="scientific">Apostasia shenzhenica</name>
    <dbReference type="NCBI Taxonomy" id="1088818"/>
    <lineage>
        <taxon>Eukaryota</taxon>
        <taxon>Viridiplantae</taxon>
        <taxon>Streptophyta</taxon>
        <taxon>Embryophyta</taxon>
        <taxon>Tracheophyta</taxon>
        <taxon>Spermatophyta</taxon>
        <taxon>Magnoliopsida</taxon>
        <taxon>Liliopsida</taxon>
        <taxon>Asparagales</taxon>
        <taxon>Orchidaceae</taxon>
        <taxon>Apostasioideae</taxon>
        <taxon>Apostasia</taxon>
    </lineage>
</organism>
<keyword evidence="5" id="KW-1185">Reference proteome</keyword>
<dbReference type="Proteomes" id="UP000236161">
    <property type="component" value="Unassembled WGS sequence"/>
</dbReference>
<protein>
    <recommendedName>
        <fullName evidence="3">DUF4408 domain-containing protein</fullName>
    </recommendedName>
</protein>
<feature type="transmembrane region" description="Helical" evidence="2">
    <location>
        <begin position="85"/>
        <end position="107"/>
    </location>
</feature>
<dbReference type="Pfam" id="PF14364">
    <property type="entry name" value="DUF4408"/>
    <property type="match status" value="1"/>
</dbReference>
<feature type="transmembrane region" description="Helical" evidence="2">
    <location>
        <begin position="47"/>
        <end position="65"/>
    </location>
</feature>
<feature type="region of interest" description="Disordered" evidence="1">
    <location>
        <begin position="144"/>
        <end position="188"/>
    </location>
</feature>
<gene>
    <name evidence="4" type="ORF">AXF42_Ash017244</name>
</gene>
<reference evidence="4 5" key="1">
    <citation type="journal article" date="2017" name="Nature">
        <title>The Apostasia genome and the evolution of orchids.</title>
        <authorList>
            <person name="Zhang G.Q."/>
            <person name="Liu K.W."/>
            <person name="Li Z."/>
            <person name="Lohaus R."/>
            <person name="Hsiao Y.Y."/>
            <person name="Niu S.C."/>
            <person name="Wang J.Y."/>
            <person name="Lin Y.C."/>
            <person name="Xu Q."/>
            <person name="Chen L.J."/>
            <person name="Yoshida K."/>
            <person name="Fujiwara S."/>
            <person name="Wang Z.W."/>
            <person name="Zhang Y.Q."/>
            <person name="Mitsuda N."/>
            <person name="Wang M."/>
            <person name="Liu G.H."/>
            <person name="Pecoraro L."/>
            <person name="Huang H.X."/>
            <person name="Xiao X.J."/>
            <person name="Lin M."/>
            <person name="Wu X.Y."/>
            <person name="Wu W.L."/>
            <person name="Chen Y.Y."/>
            <person name="Chang S.B."/>
            <person name="Sakamoto S."/>
            <person name="Ohme-Takagi M."/>
            <person name="Yagi M."/>
            <person name="Zeng S.J."/>
            <person name="Shen C.Y."/>
            <person name="Yeh C.M."/>
            <person name="Luo Y.B."/>
            <person name="Tsai W.C."/>
            <person name="Van de Peer Y."/>
            <person name="Liu Z.J."/>
        </authorList>
    </citation>
    <scope>NUCLEOTIDE SEQUENCE [LARGE SCALE GENOMIC DNA]</scope>
    <source>
        <strain evidence="5">cv. Shenzhen</strain>
        <tissue evidence="4">Stem</tissue>
    </source>
</reference>
<keyword evidence="2" id="KW-1133">Transmembrane helix</keyword>
<keyword evidence="2" id="KW-0812">Transmembrane</keyword>
<evidence type="ECO:0000256" key="1">
    <source>
        <dbReference type="SAM" id="MobiDB-lite"/>
    </source>
</evidence>
<dbReference type="AlphaFoldDB" id="A0A2H9ZVF7"/>
<evidence type="ECO:0000313" key="5">
    <source>
        <dbReference type="Proteomes" id="UP000236161"/>
    </source>
</evidence>
<dbReference type="InterPro" id="IPR025520">
    <property type="entry name" value="DUF4408"/>
</dbReference>
<name>A0A2H9ZVF7_9ASPA</name>
<dbReference type="EMBL" id="KZ453531">
    <property type="protein sequence ID" value="PKA47299.1"/>
    <property type="molecule type" value="Genomic_DNA"/>
</dbReference>
<evidence type="ECO:0000259" key="3">
    <source>
        <dbReference type="Pfam" id="PF14364"/>
    </source>
</evidence>
<sequence>MPLRDSSVRLRSVQRFEFFFFSYSDFSSMNPMLDLIPGKKGFTASKLAALLAGILFAGALAWLAVPCVTRLLAAVGPGFWITARASIAPSYLFVAVNLIIIAIWNLSEKRATNTGHRPEEESNTDPTPISLKSKDLASSLSASPSEFLKTPSNPTENDEECSPALRSESSCVTTESEEKSTATSRSSLVLSDPALTSVDPVAEEAPAAEDWGVNDSLDATWNAIMRKSGRGERSSLLQAHKPSKWPDPVSAAASGGDAMSMCNDEMDQRFEEFIQKNYDQIRLRNSQKANQRWLVGD</sequence>
<dbReference type="OrthoDB" id="778097at2759"/>
<feature type="domain" description="DUF4408" evidence="3">
    <location>
        <begin position="77"/>
        <end position="107"/>
    </location>
</feature>
<accession>A0A2H9ZVF7</accession>
<evidence type="ECO:0000256" key="2">
    <source>
        <dbReference type="SAM" id="Phobius"/>
    </source>
</evidence>